<evidence type="ECO:0000256" key="1">
    <source>
        <dbReference type="SAM" id="MobiDB-lite"/>
    </source>
</evidence>
<dbReference type="PANTHER" id="PTHR33223:SF11">
    <property type="entry name" value="ELEMENT PROTEIN, PUTATIVE-RELATED"/>
    <property type="match status" value="1"/>
</dbReference>
<dbReference type="Pfam" id="PF03732">
    <property type="entry name" value="Retrotrans_gag"/>
    <property type="match status" value="1"/>
</dbReference>
<feature type="compositionally biased region" description="Basic and acidic residues" evidence="1">
    <location>
        <begin position="649"/>
        <end position="671"/>
    </location>
</feature>
<dbReference type="AlphaFoldDB" id="A5C702"/>
<feature type="compositionally biased region" description="Basic and acidic residues" evidence="1">
    <location>
        <begin position="691"/>
        <end position="703"/>
    </location>
</feature>
<organism evidence="3">
    <name type="scientific">Vitis vinifera</name>
    <name type="common">Grape</name>
    <dbReference type="NCBI Taxonomy" id="29760"/>
    <lineage>
        <taxon>Eukaryota</taxon>
        <taxon>Viridiplantae</taxon>
        <taxon>Streptophyta</taxon>
        <taxon>Embryophyta</taxon>
        <taxon>Tracheophyta</taxon>
        <taxon>Spermatophyta</taxon>
        <taxon>Magnoliopsida</taxon>
        <taxon>eudicotyledons</taxon>
        <taxon>Gunneridae</taxon>
        <taxon>Pentapetalae</taxon>
        <taxon>rosids</taxon>
        <taxon>Vitales</taxon>
        <taxon>Vitaceae</taxon>
        <taxon>Viteae</taxon>
        <taxon>Vitis</taxon>
    </lineage>
</organism>
<name>A5C702_VITVI</name>
<evidence type="ECO:0000259" key="2">
    <source>
        <dbReference type="Pfam" id="PF03732"/>
    </source>
</evidence>
<gene>
    <name evidence="3" type="ORF">VITISV_043388</name>
</gene>
<dbReference type="InterPro" id="IPR005162">
    <property type="entry name" value="Retrotrans_gag_dom"/>
</dbReference>
<dbReference type="EMBL" id="AM484512">
    <property type="protein sequence ID" value="CAN79741.1"/>
    <property type="molecule type" value="Genomic_DNA"/>
</dbReference>
<dbReference type="PANTHER" id="PTHR33223">
    <property type="entry name" value="CCHC-TYPE DOMAIN-CONTAINING PROTEIN"/>
    <property type="match status" value="1"/>
</dbReference>
<sequence length="711" mass="82416">MPYRIQVSRGWDELNAREVGRMKSQPNAKAGMYTLNEDIDMKAKVETMERRLKELEMREIQEVHAIFETLVQAMPCSIYQSFKHLVEECPTIPAAREMFGDYNTYNSNCRNHPNFSWEPQLRQYTQPTQAPQQASNLEHAIMNLSKVVGDFVAAQKSINAQLRQEINSLDKRMDGRGIHKVEAQKGETSMVREVKVVMVDQPKFKPKHDEGLPEPSDLLTTLSLWTRRKEMQSLLNEVEIQRHAKEEPPKLILHPLPPEMKYAYLVEDKLKQDQFFWTCQATFEDVFSEDEWLGFSSLGLKEARPILGKLFGLPGDPLVISYEPLGGGLKLCMPYWIRDSEGRLVKIETPHETKLELCMNIMEATPEDQHCQHAQEENFSTYRSMRDHMHPPRMSAPSCRVPPTEQLVIRPHIVPLLPTFHGIESENPYAHIKEFEEVCNTFQEEGASIDLMRLKLFPFTLKDKAKVWIYSLRPRSIRTWTDLQVEFLKKFFLTHRTNGLKREVGRMKSQPNAPNAKARMYTLNEDIDMKAKVTAMARRLEELEMKKIREVQAISKTPVQAMPCSICQSFEHLVEECPMIPAMREMFGDQYSISRLTNLNTVQEKGKFPSQPHQNPKGINELEAQEGEFSQVREVKAVITLRSGKEVDLPTSKLEHEPESEVEKEKREEIKGKRKENSKKKEDLESIVNEEQDRTINQEDMMKKHTPPPFS</sequence>
<reference evidence="3" key="1">
    <citation type="journal article" date="2007" name="PLoS ONE">
        <title>The first genome sequence of an elite grapevine cultivar (Pinot noir Vitis vinifera L.): coping with a highly heterozygous genome.</title>
        <authorList>
            <person name="Velasco R."/>
            <person name="Zharkikh A."/>
            <person name="Troggio M."/>
            <person name="Cartwright D.A."/>
            <person name="Cestaro A."/>
            <person name="Pruss D."/>
            <person name="Pindo M."/>
            <person name="FitzGerald L.M."/>
            <person name="Vezzulli S."/>
            <person name="Reid J."/>
            <person name="Malacarne G."/>
            <person name="Iliev D."/>
            <person name="Coppola G."/>
            <person name="Wardell B."/>
            <person name="Micheletti D."/>
            <person name="Macalma T."/>
            <person name="Facci M."/>
            <person name="Mitchell J.T."/>
            <person name="Perazzolli M."/>
            <person name="Eldredge G."/>
            <person name="Gatto P."/>
            <person name="Oyzerski R."/>
            <person name="Moretto M."/>
            <person name="Gutin N."/>
            <person name="Stefanini M."/>
            <person name="Chen Y."/>
            <person name="Segala C."/>
            <person name="Davenport C."/>
            <person name="Dematte L."/>
            <person name="Mraz A."/>
            <person name="Battilana J."/>
            <person name="Stormo K."/>
            <person name="Costa F."/>
            <person name="Tao Q."/>
            <person name="Si-Ammour A."/>
            <person name="Harkins T."/>
            <person name="Lackey A."/>
            <person name="Perbost C."/>
            <person name="Taillon B."/>
            <person name="Stella A."/>
            <person name="Solovyev V."/>
            <person name="Fawcett J.A."/>
            <person name="Sterck L."/>
            <person name="Vandepoele K."/>
            <person name="Grando S.M."/>
            <person name="Toppo S."/>
            <person name="Moser C."/>
            <person name="Lanchbury J."/>
            <person name="Bogden R."/>
            <person name="Skolnick M."/>
            <person name="Sgaramella V."/>
            <person name="Bhatnagar S.K."/>
            <person name="Fontana P."/>
            <person name="Gutin A."/>
            <person name="Van de Peer Y."/>
            <person name="Salamini F."/>
            <person name="Viola R."/>
        </authorList>
    </citation>
    <scope>NUCLEOTIDE SEQUENCE</scope>
</reference>
<feature type="domain" description="Retrotransposon gag" evidence="2">
    <location>
        <begin position="455"/>
        <end position="508"/>
    </location>
</feature>
<protein>
    <recommendedName>
        <fullName evidence="2">Retrotransposon gag domain-containing protein</fullName>
    </recommendedName>
</protein>
<evidence type="ECO:0000313" key="3">
    <source>
        <dbReference type="EMBL" id="CAN79741.1"/>
    </source>
</evidence>
<accession>A5C702</accession>
<feature type="region of interest" description="Disordered" evidence="1">
    <location>
        <begin position="649"/>
        <end position="711"/>
    </location>
</feature>
<proteinExistence type="predicted"/>